<comment type="caution">
    <text evidence="5">The sequence shown here is derived from an EMBL/GenBank/DDBJ whole genome shotgun (WGS) entry which is preliminary data.</text>
</comment>
<feature type="compositionally biased region" description="Basic and acidic residues" evidence="2">
    <location>
        <begin position="1067"/>
        <end position="1082"/>
    </location>
</feature>
<dbReference type="InterPro" id="IPR027417">
    <property type="entry name" value="P-loop_NTPase"/>
</dbReference>
<dbReference type="PANTHER" id="PTHR36681:SF3">
    <property type="entry name" value="NUCLEAR GTPASE, GERMINAL CENTER-ASSOCIATED, TANDEM DUPLICATE 3"/>
    <property type="match status" value="1"/>
</dbReference>
<evidence type="ECO:0000313" key="6">
    <source>
        <dbReference type="Proteomes" id="UP000298327"/>
    </source>
</evidence>
<evidence type="ECO:0000259" key="4">
    <source>
        <dbReference type="Pfam" id="PF22807"/>
    </source>
</evidence>
<feature type="domain" description="Dynamin N-terminal" evidence="3">
    <location>
        <begin position="720"/>
        <end position="961"/>
    </location>
</feature>
<keyword evidence="6" id="KW-1185">Reference proteome</keyword>
<feature type="domain" description="Pyrroloquinoline quinone-dependent pyranose dehydrogenase beta-propeller" evidence="4">
    <location>
        <begin position="348"/>
        <end position="566"/>
    </location>
</feature>
<gene>
    <name evidence="5" type="ORF">EVG20_g1901</name>
</gene>
<dbReference type="CDD" id="cd00882">
    <property type="entry name" value="Ras_like_GTPase"/>
    <property type="match status" value="1"/>
</dbReference>
<feature type="region of interest" description="Disordered" evidence="2">
    <location>
        <begin position="587"/>
        <end position="610"/>
    </location>
</feature>
<dbReference type="EMBL" id="SEOQ01000066">
    <property type="protein sequence ID" value="TFY71113.1"/>
    <property type="molecule type" value="Genomic_DNA"/>
</dbReference>
<dbReference type="Pfam" id="PF00350">
    <property type="entry name" value="Dynamin_N"/>
    <property type="match status" value="1"/>
</dbReference>
<protein>
    <submittedName>
        <fullName evidence="5">Uncharacterized protein</fullName>
    </submittedName>
</protein>
<dbReference type="STRING" id="205917.A0A4Y9ZB92"/>
<dbReference type="PANTHER" id="PTHR36681">
    <property type="entry name" value="NUCLEAR GTPASE, GERMINAL CENTER-ASSOCIATED, TANDEM DUPLICATE 3"/>
    <property type="match status" value="1"/>
</dbReference>
<name>A0A4Y9ZB92_9AGAM</name>
<evidence type="ECO:0000256" key="1">
    <source>
        <dbReference type="SAM" id="Coils"/>
    </source>
</evidence>
<dbReference type="Pfam" id="PF22807">
    <property type="entry name" value="TrAA12"/>
    <property type="match status" value="1"/>
</dbReference>
<organism evidence="5 6">
    <name type="scientific">Dentipellis fragilis</name>
    <dbReference type="NCBI Taxonomy" id="205917"/>
    <lineage>
        <taxon>Eukaryota</taxon>
        <taxon>Fungi</taxon>
        <taxon>Dikarya</taxon>
        <taxon>Basidiomycota</taxon>
        <taxon>Agaricomycotina</taxon>
        <taxon>Agaricomycetes</taxon>
        <taxon>Russulales</taxon>
        <taxon>Hericiaceae</taxon>
        <taxon>Dentipellis</taxon>
    </lineage>
</organism>
<keyword evidence="1" id="KW-0175">Coiled coil</keyword>
<dbReference type="InterPro" id="IPR045063">
    <property type="entry name" value="Dynamin_N"/>
</dbReference>
<dbReference type="Gene3D" id="3.40.50.300">
    <property type="entry name" value="P-loop containing nucleotide triphosphate hydrolases"/>
    <property type="match status" value="1"/>
</dbReference>
<reference evidence="5 6" key="1">
    <citation type="submission" date="2019-02" db="EMBL/GenBank/DDBJ databases">
        <title>Genome sequencing of the rare red list fungi Dentipellis fragilis.</title>
        <authorList>
            <person name="Buettner E."/>
            <person name="Kellner H."/>
        </authorList>
    </citation>
    <scope>NUCLEOTIDE SEQUENCE [LARGE SCALE GENOMIC DNA]</scope>
    <source>
        <strain evidence="5 6">DSM 105465</strain>
    </source>
</reference>
<dbReference type="InterPro" id="IPR054539">
    <property type="entry name" value="Beta-prop_PDH"/>
</dbReference>
<sequence>MDCANLKARWAGTAGGGIEHRLTKVFGDLVDASVKKIKDECWAEIKARDPNVQAREEARSVCERSLDFQSLNHLIVRAILKRHGDFKHHKDLNELLSKPFSEAIMPTWTEFFQTEFFKSLEASVCEAVKELFVEIKEGSGDTLSTTLDKLMSACSRDACSAIISETSSACEQINKEQKALSRSIALDIKSRLKGGYERAIDLDMQGKGSTVKRRELFIQYIDKYSKQVFEGTARMIMTKIFRIVEDAASGLKSNLQSLACDIEVDISNVWEDEHDDVSELRARAEVLNIAEEVSAQIAARALPRGVTFDSHENLLGLPFKRKLGVDRARQAIHQYQDRNAVLYEYVLYDAAAKTILTEGRTLWWRSVLASTTVLGGHTHIFQLTPTRDTLLISSCRGENVDPTARDPASGNPQIRSFTLSSLAHAPVNFTSGVLVADDTRGGEWGLYRQYHTFVNDNPADEDELVDLSPSAKFYGFPDCMTLWSAHADPIGDLQFVGLPRGSQFSLELESSRGDDWCRDSVNNQPPHVIFQSGWRGPGGVDRPRAFMTFHEGFDRSPPTGYAVVRCISGYCSFPKFELKEELPDSHTPRSIIRSTRRSSRPATSQAAPGRVSGLPGIWARWEVICLRERYAKQAEPRVGRHVVLNAGIAAYRGLIFYNSDMPVDMTFDVDAAFADGQLMARNLQMAIEDLQYLNESRRKTWGQKIKKILNEKPPTVKVGLYGMTGSGKSSLINALLDGNFMTTSSYGAGTATITEVAHHKHDKITAEVKLVSENSWRSTISTLLNMTQDATSDDISQLEDERNVAWSQVKCVYPTLSWSQLAEMTVEDILSLDEDVKDFLGATKRITCDDVKSFERNIAVFTSTNKALPKRTPRSMPAEESHRNGDVVDATRGLWPLVEQVKIYCNAPVLSSGVVLVDIPGTSDTNHARSRIAMKSLGQCDKAWILAPISRAISDKIAADLLGESFKRQMQNGYNSKTLSFIATKTDDISCEDVIRQLGLENEEELQRIETQIDVCMDEIESLQEAQEQNRRTIEGVEARLRALAEESDDRIEYPNEVIGAKRLGHRDHNADSEQASKRAKSDNTSMRPMLSEDDTPTRNIEYEVDCSKAELQGLRDLDAEITQVLKAGRTNKTDADMRKRAFCSLARSKGNLNIQDGCRSLKKDFRQGLIDIKYLQLAENRHLTELPVFCTSATDYGKLKGFIKREGDASCFTRMDHTGIPALRTWCHALAAPAREKATGRLFTLLQSLAESVQRYVHSAGEHDDMDVVGLKVKWGEDSTNDQSAVGSRLYKDFEKLVDEVVEDIKADCADTLQDACDEGAASAREQARSTCEEFLDPKTMNARTIDAALRYNGESDTHQELSEALAEPIITALSHPWANFFQSSFFESLKSSAPLIVEKLFFDIQEGAADGMHPLLEKLMKDSLRNVNSSVLSEIRTARREIDGDQKYLSRSIAPYIGESLEDVYERVAELNIRGKGSIMKRRAAFIRYVDKGSEKIFNSAIEMIMTQISHILDDAATEIKSGLDTLADEIDEGISTLWDEVQDDISELKARACALECAEETLKELPKLDVSPFPYLITILSLQRESSIYEADTFAAGIVLRRRSVLKSAVSTTFPARALRSSLTYAAAG</sequence>
<dbReference type="SUPFAM" id="SSF52540">
    <property type="entry name" value="P-loop containing nucleoside triphosphate hydrolases"/>
    <property type="match status" value="2"/>
</dbReference>
<dbReference type="Proteomes" id="UP000298327">
    <property type="component" value="Unassembled WGS sequence"/>
</dbReference>
<proteinExistence type="predicted"/>
<accession>A0A4Y9ZB92</accession>
<evidence type="ECO:0000313" key="5">
    <source>
        <dbReference type="EMBL" id="TFY71113.1"/>
    </source>
</evidence>
<feature type="region of interest" description="Disordered" evidence="2">
    <location>
        <begin position="1061"/>
        <end position="1095"/>
    </location>
</feature>
<feature type="coiled-coil region" evidence="1">
    <location>
        <begin position="1006"/>
        <end position="1047"/>
    </location>
</feature>
<dbReference type="OrthoDB" id="3598281at2759"/>
<evidence type="ECO:0000256" key="2">
    <source>
        <dbReference type="SAM" id="MobiDB-lite"/>
    </source>
</evidence>
<evidence type="ECO:0000259" key="3">
    <source>
        <dbReference type="Pfam" id="PF00350"/>
    </source>
</evidence>